<feature type="transmembrane region" description="Helical" evidence="8">
    <location>
        <begin position="196"/>
        <end position="216"/>
    </location>
</feature>
<evidence type="ECO:0000256" key="1">
    <source>
        <dbReference type="ARBA" id="ARBA00004651"/>
    </source>
</evidence>
<keyword evidence="6 8" id="KW-0472">Membrane</keyword>
<dbReference type="CDD" id="cd06261">
    <property type="entry name" value="TM_PBP2"/>
    <property type="match status" value="1"/>
</dbReference>
<evidence type="ECO:0000256" key="4">
    <source>
        <dbReference type="ARBA" id="ARBA00022692"/>
    </source>
</evidence>
<feature type="transmembrane region" description="Helical" evidence="8">
    <location>
        <begin position="237"/>
        <end position="258"/>
    </location>
</feature>
<name>A0A6J6FG58_9ZZZZ</name>
<protein>
    <submittedName>
        <fullName evidence="10">Unannotated protein</fullName>
    </submittedName>
</protein>
<dbReference type="InterPro" id="IPR000515">
    <property type="entry name" value="MetI-like"/>
</dbReference>
<feature type="region of interest" description="Disordered" evidence="7">
    <location>
        <begin position="1"/>
        <end position="24"/>
    </location>
</feature>
<dbReference type="InterPro" id="IPR051393">
    <property type="entry name" value="ABC_transporter_permease"/>
</dbReference>
<accession>A0A6J6FG58</accession>
<dbReference type="SUPFAM" id="SSF161098">
    <property type="entry name" value="MetI-like"/>
    <property type="match status" value="1"/>
</dbReference>
<dbReference type="GO" id="GO:0005886">
    <property type="term" value="C:plasma membrane"/>
    <property type="evidence" value="ECO:0007669"/>
    <property type="project" value="UniProtKB-SubCell"/>
</dbReference>
<evidence type="ECO:0000256" key="6">
    <source>
        <dbReference type="ARBA" id="ARBA00023136"/>
    </source>
</evidence>
<dbReference type="PROSITE" id="PS50928">
    <property type="entry name" value="ABC_TM1"/>
    <property type="match status" value="1"/>
</dbReference>
<evidence type="ECO:0000256" key="8">
    <source>
        <dbReference type="SAM" id="Phobius"/>
    </source>
</evidence>
<keyword evidence="5 8" id="KW-1133">Transmembrane helix</keyword>
<feature type="transmembrane region" description="Helical" evidence="8">
    <location>
        <begin position="100"/>
        <end position="122"/>
    </location>
</feature>
<feature type="domain" description="ABC transmembrane type-1" evidence="9">
    <location>
        <begin position="96"/>
        <end position="311"/>
    </location>
</feature>
<feature type="transmembrane region" description="Helical" evidence="8">
    <location>
        <begin position="134"/>
        <end position="155"/>
    </location>
</feature>
<organism evidence="10">
    <name type="scientific">freshwater metagenome</name>
    <dbReference type="NCBI Taxonomy" id="449393"/>
    <lineage>
        <taxon>unclassified sequences</taxon>
        <taxon>metagenomes</taxon>
        <taxon>ecological metagenomes</taxon>
    </lineage>
</organism>
<evidence type="ECO:0000313" key="10">
    <source>
        <dbReference type="EMBL" id="CAB4587852.1"/>
    </source>
</evidence>
<keyword evidence="4 8" id="KW-0812">Transmembrane</keyword>
<evidence type="ECO:0000256" key="7">
    <source>
        <dbReference type="SAM" id="MobiDB-lite"/>
    </source>
</evidence>
<dbReference type="Pfam" id="PF00528">
    <property type="entry name" value="BPD_transp_1"/>
    <property type="match status" value="1"/>
</dbReference>
<keyword evidence="3" id="KW-1003">Cell membrane</keyword>
<keyword evidence="2" id="KW-0813">Transport</keyword>
<evidence type="ECO:0000256" key="2">
    <source>
        <dbReference type="ARBA" id="ARBA00022448"/>
    </source>
</evidence>
<reference evidence="10" key="1">
    <citation type="submission" date="2020-05" db="EMBL/GenBank/DDBJ databases">
        <authorList>
            <person name="Chiriac C."/>
            <person name="Salcher M."/>
            <person name="Ghai R."/>
            <person name="Kavagutti S V."/>
        </authorList>
    </citation>
    <scope>NUCLEOTIDE SEQUENCE</scope>
</reference>
<feature type="transmembrane region" description="Helical" evidence="8">
    <location>
        <begin position="290"/>
        <end position="314"/>
    </location>
</feature>
<dbReference type="Gene3D" id="1.10.3720.10">
    <property type="entry name" value="MetI-like"/>
    <property type="match status" value="1"/>
</dbReference>
<dbReference type="PANTHER" id="PTHR30193">
    <property type="entry name" value="ABC TRANSPORTER PERMEASE PROTEIN"/>
    <property type="match status" value="1"/>
</dbReference>
<sequence>MTTLDTSQGRPKAPLTPWKKKTKQKKQLPGVASLNGRWGYPAIAPFFIIFLIFGVAPVVYSIYISFFKWDPLGESTFNGVNNFIFLFQDSDFWIALRNTFSIWALSTFPQLALAISLAAILRNKRLKGKSFWRTILLVPNITSIIAITIVFQQLFGREYGLINSMLGLIPGVDNIDFFEGTLTSHIQIATMITWRWIGYNTLIFLASMLAIPDELYESASVDGATKWQQFRYVTLPSLKNTITFVLIVGTIGGLQVFAEPQQLNAEGGSTKQFLTLTLFLYNQAFLNNKYGYAAAIGIAITFIVLIISAINFVITRKISGDSTR</sequence>
<evidence type="ECO:0000256" key="5">
    <source>
        <dbReference type="ARBA" id="ARBA00022989"/>
    </source>
</evidence>
<dbReference type="PANTHER" id="PTHR30193:SF37">
    <property type="entry name" value="INNER MEMBRANE ABC TRANSPORTER PERMEASE PROTEIN YCJO"/>
    <property type="match status" value="1"/>
</dbReference>
<dbReference type="AlphaFoldDB" id="A0A6J6FG58"/>
<comment type="subcellular location">
    <subcellularLocation>
        <location evidence="1">Cell membrane</location>
        <topology evidence="1">Multi-pass membrane protein</topology>
    </subcellularLocation>
</comment>
<dbReference type="InterPro" id="IPR035906">
    <property type="entry name" value="MetI-like_sf"/>
</dbReference>
<feature type="transmembrane region" description="Helical" evidence="8">
    <location>
        <begin position="43"/>
        <end position="66"/>
    </location>
</feature>
<gene>
    <name evidence="10" type="ORF">UFOPK1807_00082</name>
</gene>
<dbReference type="EMBL" id="CAEZUI010000004">
    <property type="protein sequence ID" value="CAB4587852.1"/>
    <property type="molecule type" value="Genomic_DNA"/>
</dbReference>
<dbReference type="GO" id="GO:0055085">
    <property type="term" value="P:transmembrane transport"/>
    <property type="evidence" value="ECO:0007669"/>
    <property type="project" value="InterPro"/>
</dbReference>
<evidence type="ECO:0000256" key="3">
    <source>
        <dbReference type="ARBA" id="ARBA00022475"/>
    </source>
</evidence>
<proteinExistence type="predicted"/>
<evidence type="ECO:0000259" key="9">
    <source>
        <dbReference type="PROSITE" id="PS50928"/>
    </source>
</evidence>